<comment type="subcellular location">
    <subcellularLocation>
        <location evidence="1">Membrane</location>
        <topology evidence="1">Multi-pass membrane protein</topology>
    </subcellularLocation>
</comment>
<dbReference type="PANTHER" id="PTHR43471:SF3">
    <property type="entry name" value="ABC TRANSPORTER PERMEASE PROTEIN NATB"/>
    <property type="match status" value="1"/>
</dbReference>
<evidence type="ECO:0000313" key="7">
    <source>
        <dbReference type="EMBL" id="QNO14239.1"/>
    </source>
</evidence>
<evidence type="ECO:0000256" key="2">
    <source>
        <dbReference type="ARBA" id="ARBA00022692"/>
    </source>
</evidence>
<dbReference type="AlphaFoldDB" id="A0A7G9W6C7"/>
<dbReference type="InterPro" id="IPR013525">
    <property type="entry name" value="ABC2_TM"/>
</dbReference>
<evidence type="ECO:0000259" key="6">
    <source>
        <dbReference type="Pfam" id="PF12698"/>
    </source>
</evidence>
<keyword evidence="4 5" id="KW-0472">Membrane</keyword>
<evidence type="ECO:0000256" key="3">
    <source>
        <dbReference type="ARBA" id="ARBA00022989"/>
    </source>
</evidence>
<dbReference type="Pfam" id="PF12698">
    <property type="entry name" value="ABC2_membrane_3"/>
    <property type="match status" value="1"/>
</dbReference>
<feature type="transmembrane region" description="Helical" evidence="5">
    <location>
        <begin position="189"/>
        <end position="214"/>
    </location>
</feature>
<gene>
    <name evidence="7" type="ORF">HYG86_05360</name>
</gene>
<reference evidence="7 8" key="1">
    <citation type="submission" date="2020-07" db="EMBL/GenBank/DDBJ databases">
        <title>Alkalicella. sp. LB2 genome.</title>
        <authorList>
            <person name="Postec A."/>
            <person name="Quemeneur M."/>
        </authorList>
    </citation>
    <scope>NUCLEOTIDE SEQUENCE [LARGE SCALE GENOMIC DNA]</scope>
    <source>
        <strain evidence="7 8">LB2</strain>
    </source>
</reference>
<protein>
    <submittedName>
        <fullName evidence="7">ABC transporter permease</fullName>
    </submittedName>
</protein>
<evidence type="ECO:0000256" key="1">
    <source>
        <dbReference type="ARBA" id="ARBA00004141"/>
    </source>
</evidence>
<dbReference type="KEGG" id="acae:HYG86_05360"/>
<feature type="transmembrane region" description="Helical" evidence="5">
    <location>
        <begin position="372"/>
        <end position="394"/>
    </location>
</feature>
<evidence type="ECO:0000256" key="5">
    <source>
        <dbReference type="SAM" id="Phobius"/>
    </source>
</evidence>
<keyword evidence="8" id="KW-1185">Reference proteome</keyword>
<dbReference type="GO" id="GO:0016020">
    <property type="term" value="C:membrane"/>
    <property type="evidence" value="ECO:0007669"/>
    <property type="project" value="UniProtKB-SubCell"/>
</dbReference>
<feature type="transmembrane region" description="Helical" evidence="5">
    <location>
        <begin position="235"/>
        <end position="261"/>
    </location>
</feature>
<dbReference type="GO" id="GO:0140359">
    <property type="term" value="F:ABC-type transporter activity"/>
    <property type="evidence" value="ECO:0007669"/>
    <property type="project" value="InterPro"/>
</dbReference>
<dbReference type="PANTHER" id="PTHR43471">
    <property type="entry name" value="ABC TRANSPORTER PERMEASE"/>
    <property type="match status" value="1"/>
</dbReference>
<sequence length="417" mass="45768">MRNFLIVLKFELMSFMKNKTFLIATAIICLLLMVGLSLPTIRDTFFSSGGEVNDGENIDDDFIEFNGSVTYGYINQNGAIPNPEDLQRGFGAGKLVEFDSKEELESKISSGEIKSGFLIETPNRYQHIVQNNEMYNSDSYFFDQAMITAYRINGFEQQGIDYSTVQNLIMVPMESDTVILGTDSAGNYLYTYILVFGLYFMIIIYGQLVAVSVASEKSNRAMEVLITSTNSSTLIFGKVIGGAIAGIIQFGAVILTAMLAYNLNATAWNNSLDFIFKIPVSVLLAFSSFGILGYLFYVFIFGALGALVSRTEDVNTSATPITILFVAVFAISVMGMQMTEGLLIKVASFVPFSSFMAMFVRVSMGTVSTIEVIISLSILAITTALTGLLASKIYRMGTLMYGNPVKINTAIKMLFSK</sequence>
<accession>A0A7G9W6C7</accession>
<organism evidence="7 8">
    <name type="scientific">Alkalicella caledoniensis</name>
    <dbReference type="NCBI Taxonomy" id="2731377"/>
    <lineage>
        <taxon>Bacteria</taxon>
        <taxon>Bacillati</taxon>
        <taxon>Bacillota</taxon>
        <taxon>Clostridia</taxon>
        <taxon>Eubacteriales</taxon>
        <taxon>Proteinivoracaceae</taxon>
        <taxon>Alkalicella</taxon>
    </lineage>
</organism>
<keyword evidence="2 5" id="KW-0812">Transmembrane</keyword>
<feature type="transmembrane region" description="Helical" evidence="5">
    <location>
        <begin position="281"/>
        <end position="306"/>
    </location>
</feature>
<name>A0A7G9W6C7_ALKCA</name>
<feature type="transmembrane region" description="Helical" evidence="5">
    <location>
        <begin position="318"/>
        <end position="336"/>
    </location>
</feature>
<dbReference type="Proteomes" id="UP000516160">
    <property type="component" value="Chromosome"/>
</dbReference>
<dbReference type="RefSeq" id="WP_213167896.1">
    <property type="nucleotide sequence ID" value="NZ_CP058559.1"/>
</dbReference>
<proteinExistence type="predicted"/>
<feature type="domain" description="ABC-2 type transporter transmembrane" evidence="6">
    <location>
        <begin position="20"/>
        <end position="391"/>
    </location>
</feature>
<keyword evidence="3 5" id="KW-1133">Transmembrane helix</keyword>
<evidence type="ECO:0000256" key="4">
    <source>
        <dbReference type="ARBA" id="ARBA00023136"/>
    </source>
</evidence>
<dbReference type="EMBL" id="CP058559">
    <property type="protein sequence ID" value="QNO14239.1"/>
    <property type="molecule type" value="Genomic_DNA"/>
</dbReference>
<evidence type="ECO:0000313" key="8">
    <source>
        <dbReference type="Proteomes" id="UP000516160"/>
    </source>
</evidence>
<feature type="transmembrane region" description="Helical" evidence="5">
    <location>
        <begin position="342"/>
        <end position="360"/>
    </location>
</feature>